<comment type="caution">
    <text evidence="2">The sequence shown here is derived from an EMBL/GenBank/DDBJ whole genome shotgun (WGS) entry which is preliminary data.</text>
</comment>
<gene>
    <name evidence="2" type="ORF">BN381_90094</name>
</gene>
<reference evidence="2 3" key="1">
    <citation type="journal article" date="2013" name="ISME J.">
        <title>Metabolic model for the filamentous 'Candidatus Microthrix parvicella' based on genomic and metagenomic analyses.</title>
        <authorList>
            <person name="Jon McIlroy S."/>
            <person name="Kristiansen R."/>
            <person name="Albertsen M."/>
            <person name="Michael Karst S."/>
            <person name="Rossetti S."/>
            <person name="Lund Nielsen J."/>
            <person name="Tandoi V."/>
            <person name="James Seviour R."/>
            <person name="Nielsen P.H."/>
        </authorList>
    </citation>
    <scope>NUCLEOTIDE SEQUENCE [LARGE SCALE GENOMIC DNA]</scope>
    <source>
        <strain evidence="2 3">RN1</strain>
    </source>
</reference>
<organism evidence="2 3">
    <name type="scientific">Candidatus Neomicrothrix parvicella RN1</name>
    <dbReference type="NCBI Taxonomy" id="1229780"/>
    <lineage>
        <taxon>Bacteria</taxon>
        <taxon>Bacillati</taxon>
        <taxon>Actinomycetota</taxon>
        <taxon>Acidimicrobiia</taxon>
        <taxon>Acidimicrobiales</taxon>
        <taxon>Microthrixaceae</taxon>
        <taxon>Candidatus Neomicrothrix</taxon>
    </lineage>
</organism>
<keyword evidence="3" id="KW-1185">Reference proteome</keyword>
<dbReference type="PANTHER" id="PTHR34202">
    <property type="entry name" value="UPF0548 PROTEIN"/>
    <property type="match status" value="1"/>
</dbReference>
<dbReference type="RefSeq" id="WP_012231544.1">
    <property type="nucleotide sequence ID" value="NZ_HG422565.1"/>
</dbReference>
<dbReference type="eggNOG" id="COG4762">
    <property type="taxonomic scope" value="Bacteria"/>
</dbReference>
<dbReference type="AlphaFoldDB" id="R4Z5J3"/>
<feature type="domain" description="DUF1990" evidence="1">
    <location>
        <begin position="31"/>
        <end position="177"/>
    </location>
</feature>
<dbReference type="HOGENOM" id="CLU_080841_1_0_11"/>
<dbReference type="STRING" id="1229780.BN381_90094"/>
<dbReference type="Pfam" id="PF09348">
    <property type="entry name" value="DUF1990"/>
    <property type="match status" value="1"/>
</dbReference>
<accession>R4Z5J3</accession>
<dbReference type="PANTHER" id="PTHR34202:SF1">
    <property type="entry name" value="UPF0548 PROTEIN"/>
    <property type="match status" value="1"/>
</dbReference>
<evidence type="ECO:0000313" key="3">
    <source>
        <dbReference type="Proteomes" id="UP000018291"/>
    </source>
</evidence>
<sequence length="190" mass="20540">MSIFHLGKPSTDVLARLAASAATEAPTAPAGMLHSPVPSGFRRDRWTRRVEHDDFDLARRAITDWAAQRSAGVTLSPPSPDIAIGTTLAFAYPVGPGSVTGTCRIVEVIDEPDRFGFVYATLPHHPEVGEELFLVERDDGGALTAAIDAVWRPANLITRIGLPVTRFFQRRATDSYLVGLTTVPAVTAHR</sequence>
<dbReference type="InterPro" id="IPR018960">
    <property type="entry name" value="DUF1990"/>
</dbReference>
<evidence type="ECO:0000313" key="2">
    <source>
        <dbReference type="EMBL" id="CCM66023.1"/>
    </source>
</evidence>
<name>R4Z5J3_9ACTN</name>
<dbReference type="PIRSF" id="PIRSF010260">
    <property type="entry name" value="UCP010260"/>
    <property type="match status" value="1"/>
</dbReference>
<dbReference type="Proteomes" id="UP000018291">
    <property type="component" value="Unassembled WGS sequence"/>
</dbReference>
<proteinExistence type="predicted"/>
<evidence type="ECO:0000259" key="1">
    <source>
        <dbReference type="Pfam" id="PF09348"/>
    </source>
</evidence>
<dbReference type="EMBL" id="CANL01000087">
    <property type="protein sequence ID" value="CCM66023.1"/>
    <property type="molecule type" value="Genomic_DNA"/>
</dbReference>
<dbReference type="InterPro" id="IPR014457">
    <property type="entry name" value="UCP010260"/>
</dbReference>
<protein>
    <recommendedName>
        <fullName evidence="1">DUF1990 domain-containing protein</fullName>
    </recommendedName>
</protein>